<reference evidence="8 9" key="1">
    <citation type="journal article" date="2015" name="Proc. Natl. Acad. Sci. U.S.A.">
        <title>The resurrection genome of Boea hygrometrica: A blueprint for survival of dehydration.</title>
        <authorList>
            <person name="Xiao L."/>
            <person name="Yang G."/>
            <person name="Zhang L."/>
            <person name="Yang X."/>
            <person name="Zhao S."/>
            <person name="Ji Z."/>
            <person name="Zhou Q."/>
            <person name="Hu M."/>
            <person name="Wang Y."/>
            <person name="Chen M."/>
            <person name="Xu Y."/>
            <person name="Jin H."/>
            <person name="Xiao X."/>
            <person name="Hu G."/>
            <person name="Bao F."/>
            <person name="Hu Y."/>
            <person name="Wan P."/>
            <person name="Li L."/>
            <person name="Deng X."/>
            <person name="Kuang T."/>
            <person name="Xiang C."/>
            <person name="Zhu J.K."/>
            <person name="Oliver M.J."/>
            <person name="He Y."/>
        </authorList>
    </citation>
    <scope>NUCLEOTIDE SEQUENCE [LARGE SCALE GENOMIC DNA]</scope>
    <source>
        <strain evidence="9">cv. XS01</strain>
    </source>
</reference>
<evidence type="ECO:0000256" key="4">
    <source>
        <dbReference type="ARBA" id="ARBA00023163"/>
    </source>
</evidence>
<dbReference type="Proteomes" id="UP000250235">
    <property type="component" value="Unassembled WGS sequence"/>
</dbReference>
<dbReference type="EMBL" id="KQ993790">
    <property type="protein sequence ID" value="KZV48971.1"/>
    <property type="molecule type" value="Genomic_DNA"/>
</dbReference>
<dbReference type="Pfam" id="PF04844">
    <property type="entry name" value="Ovate"/>
    <property type="match status" value="1"/>
</dbReference>
<dbReference type="GO" id="GO:0045892">
    <property type="term" value="P:negative regulation of DNA-templated transcription"/>
    <property type="evidence" value="ECO:0007669"/>
    <property type="project" value="UniProtKB-UniRule"/>
</dbReference>
<dbReference type="AlphaFoldDB" id="A0A2Z7CPG1"/>
<dbReference type="GO" id="GO:0005634">
    <property type="term" value="C:nucleus"/>
    <property type="evidence" value="ECO:0007669"/>
    <property type="project" value="UniProtKB-SubCell"/>
</dbReference>
<evidence type="ECO:0000256" key="1">
    <source>
        <dbReference type="ARBA" id="ARBA00004123"/>
    </source>
</evidence>
<evidence type="ECO:0000313" key="8">
    <source>
        <dbReference type="EMBL" id="KZV48971.1"/>
    </source>
</evidence>
<evidence type="ECO:0000256" key="3">
    <source>
        <dbReference type="ARBA" id="ARBA00023015"/>
    </source>
</evidence>
<keyword evidence="9" id="KW-1185">Reference proteome</keyword>
<evidence type="ECO:0000313" key="9">
    <source>
        <dbReference type="Proteomes" id="UP000250235"/>
    </source>
</evidence>
<dbReference type="PANTHER" id="PTHR33057:SF98">
    <property type="entry name" value="TRANSCRIPTION REPRESSOR OFP18"/>
    <property type="match status" value="1"/>
</dbReference>
<name>A0A2Z7CPG1_9LAMI</name>
<accession>A0A2Z7CPG1</accession>
<proteinExistence type="predicted"/>
<keyword evidence="3 6" id="KW-0805">Transcription regulation</keyword>
<dbReference type="NCBIfam" id="TIGR01568">
    <property type="entry name" value="A_thal_3678"/>
    <property type="match status" value="1"/>
</dbReference>
<keyword evidence="5 6" id="KW-0539">Nucleus</keyword>
<evidence type="ECO:0000256" key="5">
    <source>
        <dbReference type="ARBA" id="ARBA00023242"/>
    </source>
</evidence>
<protein>
    <recommendedName>
        <fullName evidence="6">Transcription repressor</fullName>
    </recommendedName>
    <alternativeName>
        <fullName evidence="6">Ovate family protein</fullName>
    </alternativeName>
</protein>
<evidence type="ECO:0000256" key="2">
    <source>
        <dbReference type="ARBA" id="ARBA00022491"/>
    </source>
</evidence>
<dbReference type="InterPro" id="IPR038933">
    <property type="entry name" value="Ovate"/>
</dbReference>
<dbReference type="PROSITE" id="PS51754">
    <property type="entry name" value="OVATE"/>
    <property type="match status" value="1"/>
</dbReference>
<comment type="function">
    <text evidence="6">Transcriptional repressor that regulates multiple aspects of plant growth and development.</text>
</comment>
<dbReference type="PANTHER" id="PTHR33057">
    <property type="entry name" value="TRANSCRIPTION REPRESSOR OFP7-RELATED"/>
    <property type="match status" value="1"/>
</dbReference>
<evidence type="ECO:0000259" key="7">
    <source>
        <dbReference type="PROSITE" id="PS51754"/>
    </source>
</evidence>
<gene>
    <name evidence="8" type="ORF">F511_09567</name>
</gene>
<dbReference type="InterPro" id="IPR006458">
    <property type="entry name" value="Ovate_C"/>
</dbReference>
<keyword evidence="4 6" id="KW-0804">Transcription</keyword>
<evidence type="ECO:0000256" key="6">
    <source>
        <dbReference type="RuleBase" id="RU367028"/>
    </source>
</evidence>
<comment type="subcellular location">
    <subcellularLocation>
        <location evidence="1 6">Nucleus</location>
    </subcellularLocation>
</comment>
<sequence length="251" mass="27682">MSKKMKLPFTLKAKENAAAAAVSSPWLWPTCVNNPRTFSFRSSSNESPYKITNEDHHDRNTIEFIDTPGTSLFSATVSLNPEISINGTLQNPNEDNDASAVIQGLKSSRLFFEPGETSSILEEAKTHVFPRAKILAMDSRDPFTDFRVSMEEMVEAHGLKDDWDCLEELLSYYLRVNCKSNHGYIVGAFVDLLLHLQHLAVSAKVSSSSAIRKRCSSSTTATQCSFTSHMSVPSSSCSSVSPCLSSLENED</sequence>
<organism evidence="8 9">
    <name type="scientific">Dorcoceras hygrometricum</name>
    <dbReference type="NCBI Taxonomy" id="472368"/>
    <lineage>
        <taxon>Eukaryota</taxon>
        <taxon>Viridiplantae</taxon>
        <taxon>Streptophyta</taxon>
        <taxon>Embryophyta</taxon>
        <taxon>Tracheophyta</taxon>
        <taxon>Spermatophyta</taxon>
        <taxon>Magnoliopsida</taxon>
        <taxon>eudicotyledons</taxon>
        <taxon>Gunneridae</taxon>
        <taxon>Pentapetalae</taxon>
        <taxon>asterids</taxon>
        <taxon>lamiids</taxon>
        <taxon>Lamiales</taxon>
        <taxon>Gesneriaceae</taxon>
        <taxon>Didymocarpoideae</taxon>
        <taxon>Trichosporeae</taxon>
        <taxon>Loxocarpinae</taxon>
        <taxon>Dorcoceras</taxon>
    </lineage>
</organism>
<feature type="domain" description="OVATE" evidence="7">
    <location>
        <begin position="135"/>
        <end position="195"/>
    </location>
</feature>
<dbReference type="OrthoDB" id="689823at2759"/>
<keyword evidence="2 6" id="KW-0678">Repressor</keyword>